<reference evidence="3 4" key="1">
    <citation type="submission" date="2020-08" db="EMBL/GenBank/DDBJ databases">
        <title>The genome sequence of type strain Novosphingobium flavum NBRC 111647.</title>
        <authorList>
            <person name="Liu Y."/>
        </authorList>
    </citation>
    <scope>NUCLEOTIDE SEQUENCE [LARGE SCALE GENOMIC DNA]</scope>
    <source>
        <strain evidence="3 4">NBRC 111647</strain>
    </source>
</reference>
<protein>
    <submittedName>
        <fullName evidence="3">DUF885 domain-containing protein</fullName>
    </submittedName>
</protein>
<proteinExistence type="predicted"/>
<dbReference type="RefSeq" id="WP_185663204.1">
    <property type="nucleotide sequence ID" value="NZ_JACLAW010000003.1"/>
</dbReference>
<organism evidence="3 4">
    <name type="scientific">Novosphingobium flavum</name>
    <dbReference type="NCBI Taxonomy" id="1778672"/>
    <lineage>
        <taxon>Bacteria</taxon>
        <taxon>Pseudomonadati</taxon>
        <taxon>Pseudomonadota</taxon>
        <taxon>Alphaproteobacteria</taxon>
        <taxon>Sphingomonadales</taxon>
        <taxon>Sphingomonadaceae</taxon>
        <taxon>Novosphingobium</taxon>
    </lineage>
</organism>
<keyword evidence="4" id="KW-1185">Reference proteome</keyword>
<feature type="region of interest" description="Disordered" evidence="1">
    <location>
        <begin position="613"/>
        <end position="635"/>
    </location>
</feature>
<dbReference type="EMBL" id="JACLAW010000003">
    <property type="protein sequence ID" value="MBC2664957.1"/>
    <property type="molecule type" value="Genomic_DNA"/>
</dbReference>
<gene>
    <name evidence="3" type="ORF">H7F51_05475</name>
</gene>
<keyword evidence="2" id="KW-0732">Signal</keyword>
<evidence type="ECO:0000313" key="4">
    <source>
        <dbReference type="Proteomes" id="UP000566813"/>
    </source>
</evidence>
<feature type="signal peptide" evidence="2">
    <location>
        <begin position="1"/>
        <end position="25"/>
    </location>
</feature>
<dbReference type="PANTHER" id="PTHR33361:SF16">
    <property type="entry name" value="DUF885 DOMAIN-CONTAINING PROTEIN"/>
    <property type="match status" value="1"/>
</dbReference>
<feature type="compositionally biased region" description="Low complexity" evidence="1">
    <location>
        <begin position="625"/>
        <end position="635"/>
    </location>
</feature>
<sequence length="635" mass="69740">MGLTLARRAAPCLLAAALLSAAIQAAPPPRRPAQPAALPVPTGINERLMALFADDSRREDGLDPLGQLSRGERVEPADMALLFTDTLSRRRLASARRSLDGLAAIDRALLTPERQVSYDAFAWQKREELSWLQPDMRAVAEVLPLNHFDGLHSELPALLARGGAVPYDSVADYRNALALQKALGQVFGQAILRMREGMASGVVAPKLTVRNMIGQIDALLAQKVTDSPFYSPATDFPKAMPEATRAALRADYAATIRGEVYPAYRRLRTFLAREYLPAARDSVGLAQMKGGAALYRLEVRDNTTLAIDPAEVHQLGLGEVARIQREMAEVQRQLGYAGPLRAFFDTIRTDPRFHPKTREELAEGFARVSLEVDRLVPQYFARVPRTKLLIQPYPAYREKYEAGGSYNQGSSDATRPGIFFYNTYDLPSRFLSGITTLYLHEAIPGHHFQVSLAQEDTSLPDFQRFGGNTAYVEGWALYAETLGYAMGLYADPMQHWGTLDDEMLRAMRLVVDTGLHTMGWSRDQAIDYMLANSGMGRTDATAEVERYIAIPGQALAYKIGALTIQRLRARAESELGSRFDIRAFHQQVLGSGALPLTVLEAKIDRWIAARKAQAAPPVSPPAPPGAAASAPQSPA</sequence>
<dbReference type="PANTHER" id="PTHR33361">
    <property type="entry name" value="GLR0591 PROTEIN"/>
    <property type="match status" value="1"/>
</dbReference>
<comment type="caution">
    <text evidence="3">The sequence shown here is derived from an EMBL/GenBank/DDBJ whole genome shotgun (WGS) entry which is preliminary data.</text>
</comment>
<name>A0A7X1FRB8_9SPHN</name>
<dbReference type="AlphaFoldDB" id="A0A7X1FRB8"/>
<evidence type="ECO:0000256" key="1">
    <source>
        <dbReference type="SAM" id="MobiDB-lite"/>
    </source>
</evidence>
<evidence type="ECO:0000256" key="2">
    <source>
        <dbReference type="SAM" id="SignalP"/>
    </source>
</evidence>
<evidence type="ECO:0000313" key="3">
    <source>
        <dbReference type="EMBL" id="MBC2664957.1"/>
    </source>
</evidence>
<accession>A0A7X1FRB8</accession>
<feature type="chain" id="PRO_5030585763" evidence="2">
    <location>
        <begin position="26"/>
        <end position="635"/>
    </location>
</feature>
<dbReference type="Pfam" id="PF05960">
    <property type="entry name" value="DUF885"/>
    <property type="match status" value="1"/>
</dbReference>
<dbReference type="InterPro" id="IPR010281">
    <property type="entry name" value="DUF885"/>
</dbReference>
<dbReference type="Proteomes" id="UP000566813">
    <property type="component" value="Unassembled WGS sequence"/>
</dbReference>